<feature type="transmembrane region" description="Helical" evidence="2">
    <location>
        <begin position="398"/>
        <end position="418"/>
    </location>
</feature>
<feature type="region of interest" description="Disordered" evidence="1">
    <location>
        <begin position="453"/>
        <end position="473"/>
    </location>
</feature>
<gene>
    <name evidence="3" type="ORF">CHLNCDRAFT_142830</name>
</gene>
<protein>
    <submittedName>
        <fullName evidence="3">Uncharacterized protein</fullName>
    </submittedName>
</protein>
<dbReference type="eggNOG" id="ENOG502QRCK">
    <property type="taxonomic scope" value="Eukaryota"/>
</dbReference>
<dbReference type="RefSeq" id="XP_005849504.1">
    <property type="nucleotide sequence ID" value="XM_005849442.1"/>
</dbReference>
<keyword evidence="2" id="KW-0472">Membrane</keyword>
<sequence length="473" mass="52584">MSKLLVGTTYSLEQKDEAAGRALDRIVDVAGSRPFFGGIVAITTAWAVAGAATGGPDLWQIIFQDVSSIQCYISDMILMRQQINDFREHLRIIALLRSRSYTITKCFRLLIEQGRLNNALSQTDTLLSSRTLSPTQLTDSPKLKPFAVDDLEAAAEEMIAVGDAISLIPQDSIDRAIVFMADVMGSVWMLIAFVIGMVTWVGLGPLYDFSVNWQLWLNTCTALQQTLSTSLLTLARNRRTYFVEQCMCAIFRQECEVEYAAFIGSGYGATLGALLFALWLAVGHLLSWGDNWWLIIGTWTGVVGTFNAAVLRYSLQHQAEKSSKEFDVIFEQDSVLFKELGLQCTNQMSDLKPNLMTRVSMFTSWVCATPWAVLATLALIIGMLVGATIMLWTETAQLFVNSVTMIVESFFLIVLIEAHNIQATQHRLNMHNLLKRRLQLLVVLKRVAMEEASSSSKPSSNSLDKSVLCDEAD</sequence>
<feature type="transmembrane region" description="Helical" evidence="2">
    <location>
        <begin position="362"/>
        <end position="392"/>
    </location>
</feature>
<dbReference type="AlphaFoldDB" id="E1Z8V0"/>
<keyword evidence="2" id="KW-1133">Transmembrane helix</keyword>
<dbReference type="GeneID" id="17357166"/>
<feature type="transmembrane region" description="Helical" evidence="2">
    <location>
        <begin position="292"/>
        <end position="315"/>
    </location>
</feature>
<reference evidence="3 4" key="1">
    <citation type="journal article" date="2010" name="Plant Cell">
        <title>The Chlorella variabilis NC64A genome reveals adaptation to photosymbiosis, coevolution with viruses, and cryptic sex.</title>
        <authorList>
            <person name="Blanc G."/>
            <person name="Duncan G."/>
            <person name="Agarkova I."/>
            <person name="Borodovsky M."/>
            <person name="Gurnon J."/>
            <person name="Kuo A."/>
            <person name="Lindquist E."/>
            <person name="Lucas S."/>
            <person name="Pangilinan J."/>
            <person name="Polle J."/>
            <person name="Salamov A."/>
            <person name="Terry A."/>
            <person name="Yamada T."/>
            <person name="Dunigan D.D."/>
            <person name="Grigoriev I.V."/>
            <person name="Claverie J.M."/>
            <person name="Van Etten J.L."/>
        </authorList>
    </citation>
    <scope>NUCLEOTIDE SEQUENCE [LARGE SCALE GENOMIC DNA]</scope>
    <source>
        <strain evidence="3 4">NC64A</strain>
    </source>
</reference>
<feature type="transmembrane region" description="Helical" evidence="2">
    <location>
        <begin position="176"/>
        <end position="203"/>
    </location>
</feature>
<evidence type="ECO:0000256" key="1">
    <source>
        <dbReference type="SAM" id="MobiDB-lite"/>
    </source>
</evidence>
<dbReference type="EMBL" id="GL433839">
    <property type="protein sequence ID" value="EFN57402.1"/>
    <property type="molecule type" value="Genomic_DNA"/>
</dbReference>
<keyword evidence="2" id="KW-0812">Transmembrane</keyword>
<accession>E1Z8V0</accession>
<keyword evidence="4" id="KW-1185">Reference proteome</keyword>
<dbReference type="Pfam" id="PF04120">
    <property type="entry name" value="Iron_permease"/>
    <property type="match status" value="2"/>
</dbReference>
<feature type="compositionally biased region" description="Low complexity" evidence="1">
    <location>
        <begin position="453"/>
        <end position="466"/>
    </location>
</feature>
<dbReference type="KEGG" id="cvr:CHLNCDRAFT_142830"/>
<dbReference type="STRING" id="554065.E1Z8V0"/>
<evidence type="ECO:0000313" key="3">
    <source>
        <dbReference type="EMBL" id="EFN57402.1"/>
    </source>
</evidence>
<dbReference type="InParanoid" id="E1Z8V0"/>
<organism evidence="4">
    <name type="scientific">Chlorella variabilis</name>
    <name type="common">Green alga</name>
    <dbReference type="NCBI Taxonomy" id="554065"/>
    <lineage>
        <taxon>Eukaryota</taxon>
        <taxon>Viridiplantae</taxon>
        <taxon>Chlorophyta</taxon>
        <taxon>core chlorophytes</taxon>
        <taxon>Trebouxiophyceae</taxon>
        <taxon>Chlorellales</taxon>
        <taxon>Chlorellaceae</taxon>
        <taxon>Chlorella clade</taxon>
        <taxon>Chlorella</taxon>
    </lineage>
</organism>
<feature type="transmembrane region" description="Helical" evidence="2">
    <location>
        <begin position="259"/>
        <end position="280"/>
    </location>
</feature>
<dbReference type="OMA" id="WQVVMQD"/>
<proteinExistence type="predicted"/>
<evidence type="ECO:0000256" key="2">
    <source>
        <dbReference type="SAM" id="Phobius"/>
    </source>
</evidence>
<dbReference type="InterPro" id="IPR007251">
    <property type="entry name" value="Iron_permease_Fet4"/>
</dbReference>
<dbReference type="Proteomes" id="UP000008141">
    <property type="component" value="Unassembled WGS sequence"/>
</dbReference>
<name>E1Z8V0_CHLVA</name>
<dbReference type="GO" id="GO:0055085">
    <property type="term" value="P:transmembrane transport"/>
    <property type="evidence" value="ECO:0007669"/>
    <property type="project" value="InterPro"/>
</dbReference>
<dbReference type="OrthoDB" id="2224262at2759"/>
<evidence type="ECO:0000313" key="4">
    <source>
        <dbReference type="Proteomes" id="UP000008141"/>
    </source>
</evidence>